<accession>A0ABS9U4R3</accession>
<dbReference type="Pfam" id="PF09860">
    <property type="entry name" value="DUF2087"/>
    <property type="match status" value="1"/>
</dbReference>
<feature type="domain" description="DUF2087" evidence="1">
    <location>
        <begin position="81"/>
        <end position="150"/>
    </location>
</feature>
<evidence type="ECO:0000313" key="3">
    <source>
        <dbReference type="Proteomes" id="UP001202922"/>
    </source>
</evidence>
<dbReference type="InterPro" id="IPR018656">
    <property type="entry name" value="DUF2087"/>
</dbReference>
<dbReference type="Proteomes" id="UP001202922">
    <property type="component" value="Unassembled WGS sequence"/>
</dbReference>
<evidence type="ECO:0000259" key="1">
    <source>
        <dbReference type="Pfam" id="PF09860"/>
    </source>
</evidence>
<dbReference type="EMBL" id="JAKZBV010000001">
    <property type="protein sequence ID" value="MCH6471678.1"/>
    <property type="molecule type" value="Genomic_DNA"/>
</dbReference>
<name>A0ABS9U4R3_9MICC</name>
<dbReference type="RefSeq" id="WP_241055626.1">
    <property type="nucleotide sequence ID" value="NZ_JAKZBV010000001.1"/>
</dbReference>
<keyword evidence="3" id="KW-1185">Reference proteome</keyword>
<protein>
    <submittedName>
        <fullName evidence="2">DUF2087 domain-containing protein</fullName>
    </submittedName>
</protein>
<gene>
    <name evidence="2" type="ORF">L0M17_17150</name>
</gene>
<proteinExistence type="predicted"/>
<reference evidence="2 3" key="1">
    <citation type="submission" date="2022-03" db="EMBL/GenBank/DDBJ databases">
        <title>Sinomonas sp. isolated from a soil.</title>
        <authorList>
            <person name="Han J."/>
            <person name="Kim D.-U."/>
        </authorList>
    </citation>
    <scope>NUCLEOTIDE SEQUENCE [LARGE SCALE GENOMIC DNA]</scope>
    <source>
        <strain evidence="2 3">5-5</strain>
    </source>
</reference>
<comment type="caution">
    <text evidence="2">The sequence shown here is derived from an EMBL/GenBank/DDBJ whole genome shotgun (WGS) entry which is preliminary data.</text>
</comment>
<sequence length="152" mass="16573">MQPQLIQFLAALANGRSRARFAEIVGGGDDGVAADERQDRLLSGAGVLKELPDGRVAVDDGALRALLDGARAALPEKPRGKLEQLPRQHRLRLEVLRGLGTELLGADEEVSEVEFNARLADRVDDVPGVRRALVDEGVVDRKRDGSRYWRAS</sequence>
<organism evidence="2 3">
    <name type="scientific">Sinomonas terrae</name>
    <dbReference type="NCBI Taxonomy" id="2908838"/>
    <lineage>
        <taxon>Bacteria</taxon>
        <taxon>Bacillati</taxon>
        <taxon>Actinomycetota</taxon>
        <taxon>Actinomycetes</taxon>
        <taxon>Micrococcales</taxon>
        <taxon>Micrococcaceae</taxon>
        <taxon>Sinomonas</taxon>
    </lineage>
</organism>
<evidence type="ECO:0000313" key="2">
    <source>
        <dbReference type="EMBL" id="MCH6471678.1"/>
    </source>
</evidence>